<gene>
    <name evidence="3" type="ORF">HUJ06_025680</name>
</gene>
<accession>A0A822XV49</accession>
<evidence type="ECO:0000256" key="1">
    <source>
        <dbReference type="ARBA" id="ARBA00022786"/>
    </source>
</evidence>
<dbReference type="PROSITE" id="PS51257">
    <property type="entry name" value="PROKAR_LIPOPROTEIN"/>
    <property type="match status" value="1"/>
</dbReference>
<protein>
    <submittedName>
        <fullName evidence="3">Uncharacterized protein</fullName>
    </submittedName>
</protein>
<feature type="chain" id="PRO_5032772997" evidence="2">
    <location>
        <begin position="17"/>
        <end position="170"/>
    </location>
</feature>
<name>A0A822XV49_NELNU</name>
<keyword evidence="1" id="KW-0833">Ubl conjugation pathway</keyword>
<evidence type="ECO:0000313" key="3">
    <source>
        <dbReference type="EMBL" id="DAD24217.1"/>
    </source>
</evidence>
<reference evidence="3 4" key="1">
    <citation type="journal article" date="2020" name="Mol. Biol. Evol.">
        <title>Distinct Expression and Methylation Patterns for Genes with Different Fates following a Single Whole-Genome Duplication in Flowering Plants.</title>
        <authorList>
            <person name="Shi T."/>
            <person name="Rahmani R.S."/>
            <person name="Gugger P.F."/>
            <person name="Wang M."/>
            <person name="Li H."/>
            <person name="Zhang Y."/>
            <person name="Li Z."/>
            <person name="Wang Q."/>
            <person name="Van de Peer Y."/>
            <person name="Marchal K."/>
            <person name="Chen J."/>
        </authorList>
    </citation>
    <scope>NUCLEOTIDE SEQUENCE [LARGE SCALE GENOMIC DNA]</scope>
    <source>
        <tissue evidence="3">Leaf</tissue>
    </source>
</reference>
<dbReference type="InterPro" id="IPR011989">
    <property type="entry name" value="ARM-like"/>
</dbReference>
<comment type="caution">
    <text evidence="3">The sequence shown here is derived from an EMBL/GenBank/DDBJ whole genome shotgun (WGS) entry which is preliminary data.</text>
</comment>
<evidence type="ECO:0000313" key="4">
    <source>
        <dbReference type="Proteomes" id="UP000607653"/>
    </source>
</evidence>
<feature type="signal peptide" evidence="2">
    <location>
        <begin position="1"/>
        <end position="16"/>
    </location>
</feature>
<dbReference type="SUPFAM" id="SSF48371">
    <property type="entry name" value="ARM repeat"/>
    <property type="match status" value="1"/>
</dbReference>
<dbReference type="EMBL" id="DUZY01000001">
    <property type="protein sequence ID" value="DAD24217.1"/>
    <property type="molecule type" value="Genomic_DNA"/>
</dbReference>
<sequence>MRWLLFLTSPSPTAMCSCPLAAFLMCFPTSTPATVQTAATTLYSLLVIDEYRLIIGAKRDIIFALVDIIWNSNSPARSMKDALKALFGILLYPLNRVTMVELGAVPALFSLVVKDGRIGVIEDATTIQLRGPDPMTNFATLPKAKQEIQVLISSEYDSFYCYLCYCDIEK</sequence>
<organism evidence="3 4">
    <name type="scientific">Nelumbo nucifera</name>
    <name type="common">Sacred lotus</name>
    <dbReference type="NCBI Taxonomy" id="4432"/>
    <lineage>
        <taxon>Eukaryota</taxon>
        <taxon>Viridiplantae</taxon>
        <taxon>Streptophyta</taxon>
        <taxon>Embryophyta</taxon>
        <taxon>Tracheophyta</taxon>
        <taxon>Spermatophyta</taxon>
        <taxon>Magnoliopsida</taxon>
        <taxon>Proteales</taxon>
        <taxon>Nelumbonaceae</taxon>
        <taxon>Nelumbo</taxon>
    </lineage>
</organism>
<dbReference type="InterPro" id="IPR016024">
    <property type="entry name" value="ARM-type_fold"/>
</dbReference>
<dbReference type="Gene3D" id="1.25.10.10">
    <property type="entry name" value="Leucine-rich Repeat Variant"/>
    <property type="match status" value="1"/>
</dbReference>
<dbReference type="Proteomes" id="UP000607653">
    <property type="component" value="Unassembled WGS sequence"/>
</dbReference>
<keyword evidence="2" id="KW-0732">Signal</keyword>
<dbReference type="AlphaFoldDB" id="A0A822XV49"/>
<dbReference type="PANTHER" id="PTHR23315">
    <property type="entry name" value="U BOX DOMAIN-CONTAINING"/>
    <property type="match status" value="1"/>
</dbReference>
<evidence type="ECO:0000256" key="2">
    <source>
        <dbReference type="SAM" id="SignalP"/>
    </source>
</evidence>
<keyword evidence="4" id="KW-1185">Reference proteome</keyword>
<dbReference type="PANTHER" id="PTHR23315:SF238">
    <property type="entry name" value="ARM REPEAT SUPERFAMILY PROTEIN"/>
    <property type="match status" value="1"/>
</dbReference>
<proteinExistence type="predicted"/>